<feature type="transmembrane region" description="Helical" evidence="2">
    <location>
        <begin position="24"/>
        <end position="45"/>
    </location>
</feature>
<sequence>MRFLRSVWRSVGGYVRVLRQRPVIAADFAIVVCAAVITACLSLLVEDVLPAEGDARQFVLSRWLVFGGAFLALLVFLIVRSRLRETRGTLFYVQVLDEGMRNTHHDAVRAATRTRMGTRSLTRWVDMRTTADDSVLDLVETSEAVGRDLEDAINSDREDTGYALASNLFWFMGLSVGAALPHDKGIVLVELLPQPKRPAANGETPAGNRITRRLRRKRRRGSESVPTETSFPLESGEGTGAIQRAEKPLANPTGDRVGIWVALTKAAGKFSVDKFEQFGVSTVHQVTYNGVLPGLDAPAPDYSAADMSLMGRDIAEALAAIKTDSGDRELVVVAMMPKAVALSAGWHLAQRAVPFFRGTYLMHCDTVHRNAEYVPARVRASQPTGVPSRMHAAHRESEPGAAVVNGEV</sequence>
<evidence type="ECO:0008006" key="5">
    <source>
        <dbReference type="Google" id="ProtNLM"/>
    </source>
</evidence>
<name>A0A929BC13_9PSEU</name>
<dbReference type="AlphaFoldDB" id="A0A929BC13"/>
<evidence type="ECO:0000313" key="4">
    <source>
        <dbReference type="Proteomes" id="UP000598360"/>
    </source>
</evidence>
<reference evidence="3" key="1">
    <citation type="submission" date="2020-10" db="EMBL/GenBank/DDBJ databases">
        <title>Diversity and distribution of actinomycetes associated with coral in the coast of Hainan.</title>
        <authorList>
            <person name="Li F."/>
        </authorList>
    </citation>
    <scope>NUCLEOTIDE SEQUENCE</scope>
    <source>
        <strain evidence="3">HNM0983</strain>
    </source>
</reference>
<dbReference type="EMBL" id="JADEYC010000019">
    <property type="protein sequence ID" value="MBE9375298.1"/>
    <property type="molecule type" value="Genomic_DNA"/>
</dbReference>
<keyword evidence="2" id="KW-0472">Membrane</keyword>
<feature type="compositionally biased region" description="Basic residues" evidence="1">
    <location>
        <begin position="210"/>
        <end position="220"/>
    </location>
</feature>
<dbReference type="RefSeq" id="WP_193928732.1">
    <property type="nucleotide sequence ID" value="NZ_JADEYC010000019.1"/>
</dbReference>
<gene>
    <name evidence="3" type="ORF">IQ251_12670</name>
</gene>
<proteinExistence type="predicted"/>
<organism evidence="3 4">
    <name type="scientific">Saccharopolyspora montiporae</name>
    <dbReference type="NCBI Taxonomy" id="2781240"/>
    <lineage>
        <taxon>Bacteria</taxon>
        <taxon>Bacillati</taxon>
        <taxon>Actinomycetota</taxon>
        <taxon>Actinomycetes</taxon>
        <taxon>Pseudonocardiales</taxon>
        <taxon>Pseudonocardiaceae</taxon>
        <taxon>Saccharopolyspora</taxon>
    </lineage>
</organism>
<feature type="transmembrane region" description="Helical" evidence="2">
    <location>
        <begin position="60"/>
        <end position="79"/>
    </location>
</feature>
<keyword evidence="2" id="KW-1133">Transmembrane helix</keyword>
<dbReference type="Proteomes" id="UP000598360">
    <property type="component" value="Unassembled WGS sequence"/>
</dbReference>
<accession>A0A929BC13</accession>
<keyword evidence="4" id="KW-1185">Reference proteome</keyword>
<evidence type="ECO:0000256" key="2">
    <source>
        <dbReference type="SAM" id="Phobius"/>
    </source>
</evidence>
<feature type="region of interest" description="Disordered" evidence="1">
    <location>
        <begin position="382"/>
        <end position="408"/>
    </location>
</feature>
<keyword evidence="2" id="KW-0812">Transmembrane</keyword>
<comment type="caution">
    <text evidence="3">The sequence shown here is derived from an EMBL/GenBank/DDBJ whole genome shotgun (WGS) entry which is preliminary data.</text>
</comment>
<protein>
    <recommendedName>
        <fullName evidence="5">SMODS-associated and fused to various effectors domain-containing protein</fullName>
    </recommendedName>
</protein>
<evidence type="ECO:0000256" key="1">
    <source>
        <dbReference type="SAM" id="MobiDB-lite"/>
    </source>
</evidence>
<evidence type="ECO:0000313" key="3">
    <source>
        <dbReference type="EMBL" id="MBE9375298.1"/>
    </source>
</evidence>
<feature type="region of interest" description="Disordered" evidence="1">
    <location>
        <begin position="198"/>
        <end position="240"/>
    </location>
</feature>